<dbReference type="AlphaFoldDB" id="D3IVE4"/>
<sequence>MRPRRMMTSTTTCSSILTMSQLTSAMMHRFAGTVAGRGATQSGSDERYALSQGLPCHAQGPLLQDVIAALTAQVDDALIELGSQGVLDLRWDGRHAYPNGNGAIGCKHCTSPHDHSRQWPPRFCCNVVPLLLHFLHYIMGDNAKTRDGPFSLLYLVLTTDNYLVWAMKMKANMRAQGVWGVVDPKAKDKEVDNKVDHTALAIIYQAVPDSMMRQLISKETAREVWVTLQKMHEGVDRVKEVRLQNLHTEFENLQMGETQSVDEFVGKLSSLYNQIVSLGDKIEESVAVKKYLRVLLENFVPVVTTLIYSPDLEEKKIEEITGSLKAHEELLKGYQSRNEQSLEEPEWNLDISQGHGGTQKCHTVGVGGVASGVSGGDPDGVQQGV</sequence>
<proteinExistence type="predicted"/>
<dbReference type="PANTHER" id="PTHR35317:SF38">
    <property type="entry name" value="RNA-DIRECTED DNA POLYMERASE"/>
    <property type="match status" value="1"/>
</dbReference>
<reference evidence="2" key="1">
    <citation type="journal article" date="2010" name="J. Integr. Plant Biol.">
        <title>Insights into the bamboo genome: syntenic relationships to rice and sorghum.</title>
        <authorList>
            <person name="Gui Y.J."/>
            <person name="Zhou Y."/>
            <person name="Wang Y."/>
            <person name="Wang S."/>
            <person name="Wang S.Y."/>
            <person name="Hu Y."/>
            <person name="Bo S.P."/>
            <person name="Chen H."/>
            <person name="Zhou C.P."/>
            <person name="Ma N.X."/>
            <person name="Zhang T.Z."/>
            <person name="Fan L.J."/>
        </authorList>
    </citation>
    <scope>NUCLEOTIDE SEQUENCE</scope>
    <source>
        <tissue evidence="2">Shoot</tissue>
    </source>
</reference>
<dbReference type="EMBL" id="GQ252816">
    <property type="protein sequence ID" value="ADB85284.1"/>
    <property type="molecule type" value="Genomic_DNA"/>
</dbReference>
<evidence type="ECO:0000313" key="2">
    <source>
        <dbReference type="EMBL" id="ADB85284.1"/>
    </source>
</evidence>
<accession>D3IVE4</accession>
<keyword evidence="1" id="KW-0175">Coiled coil</keyword>
<evidence type="ECO:0000256" key="1">
    <source>
        <dbReference type="SAM" id="Coils"/>
    </source>
</evidence>
<protein>
    <submittedName>
        <fullName evidence="2">Putative retrotransposon protein</fullName>
    </submittedName>
</protein>
<organism evidence="2">
    <name type="scientific">Phyllostachys edulis</name>
    <name type="common">Tortoise shell bamboo</name>
    <name type="synonym">Bambusa edulis</name>
    <dbReference type="NCBI Taxonomy" id="38705"/>
    <lineage>
        <taxon>Eukaryota</taxon>
        <taxon>Viridiplantae</taxon>
        <taxon>Streptophyta</taxon>
        <taxon>Embryophyta</taxon>
        <taxon>Tracheophyta</taxon>
        <taxon>Spermatophyta</taxon>
        <taxon>Magnoliopsida</taxon>
        <taxon>Liliopsida</taxon>
        <taxon>Poales</taxon>
        <taxon>Poaceae</taxon>
        <taxon>BOP clade</taxon>
        <taxon>Bambusoideae</taxon>
        <taxon>Arundinarodae</taxon>
        <taxon>Arundinarieae</taxon>
        <taxon>Arundinariinae</taxon>
        <taxon>Phyllostachys</taxon>
    </lineage>
</organism>
<dbReference type="Pfam" id="PF14223">
    <property type="entry name" value="Retrotran_gag_2"/>
    <property type="match status" value="1"/>
</dbReference>
<feature type="coiled-coil region" evidence="1">
    <location>
        <begin position="317"/>
        <end position="344"/>
    </location>
</feature>
<name>D3IVE4_PHYED</name>
<dbReference type="PANTHER" id="PTHR35317">
    <property type="entry name" value="OS04G0629600 PROTEIN"/>
    <property type="match status" value="1"/>
</dbReference>